<feature type="compositionally biased region" description="Basic residues" evidence="1">
    <location>
        <begin position="208"/>
        <end position="218"/>
    </location>
</feature>
<dbReference type="EMBL" id="PDXB01000008">
    <property type="protein sequence ID" value="RYN31745.1"/>
    <property type="molecule type" value="Genomic_DNA"/>
</dbReference>
<evidence type="ECO:0000256" key="1">
    <source>
        <dbReference type="SAM" id="MobiDB-lite"/>
    </source>
</evidence>
<reference evidence="2" key="2">
    <citation type="journal article" date="2019" name="bioRxiv">
        <title>Genomics, evolutionary history and diagnostics of the Alternaria alternata species group including apple and Asian pear pathotypes.</title>
        <authorList>
            <person name="Armitage A.D."/>
            <person name="Cockerton H.M."/>
            <person name="Sreenivasaprasad S."/>
            <person name="Woodhall J.W."/>
            <person name="Lane C.R."/>
            <person name="Harrison R.J."/>
            <person name="Clarkson J.P."/>
        </authorList>
    </citation>
    <scope>NUCLEOTIDE SEQUENCE</scope>
    <source>
        <strain evidence="2">FERA 1164</strain>
        <strain evidence="3">FERA 635</strain>
    </source>
</reference>
<name>A0AB37WQ86_9PLEO</name>
<keyword evidence="5" id="KW-1185">Reference proteome</keyword>
<evidence type="ECO:0000313" key="3">
    <source>
        <dbReference type="EMBL" id="RYN98984.1"/>
    </source>
</evidence>
<feature type="compositionally biased region" description="Polar residues" evidence="1">
    <location>
        <begin position="102"/>
        <end position="121"/>
    </location>
</feature>
<dbReference type="Proteomes" id="UP000293195">
    <property type="component" value="Unassembled WGS sequence"/>
</dbReference>
<protein>
    <submittedName>
        <fullName evidence="2">Uncharacterized protein</fullName>
    </submittedName>
</protein>
<evidence type="ECO:0000313" key="5">
    <source>
        <dbReference type="Proteomes" id="UP000293195"/>
    </source>
</evidence>
<evidence type="ECO:0000313" key="4">
    <source>
        <dbReference type="Proteomes" id="UP000292340"/>
    </source>
</evidence>
<feature type="region of interest" description="Disordered" evidence="1">
    <location>
        <begin position="170"/>
        <end position="218"/>
    </location>
</feature>
<dbReference type="Proteomes" id="UP000292340">
    <property type="component" value="Unassembled WGS sequence"/>
</dbReference>
<accession>A0AB37WQ86</accession>
<feature type="compositionally biased region" description="Low complexity" evidence="1">
    <location>
        <begin position="122"/>
        <end position="133"/>
    </location>
</feature>
<dbReference type="EMBL" id="PDXF01000023">
    <property type="protein sequence ID" value="RYN98984.1"/>
    <property type="molecule type" value="Genomic_DNA"/>
</dbReference>
<proteinExistence type="predicted"/>
<dbReference type="AlphaFoldDB" id="A0AB37WQ86"/>
<reference evidence="2" key="1">
    <citation type="submission" date="2017-10" db="EMBL/GenBank/DDBJ databases">
        <authorList>
            <person name="Armitage A.D."/>
            <person name="Barbara D.J."/>
            <person name="Woodhall J.W."/>
            <person name="Sreenivasaprasad S."/>
            <person name="Lane C.R."/>
            <person name="Clarkson J.P."/>
            <person name="Harrison R.J."/>
        </authorList>
    </citation>
    <scope>NUCLEOTIDE SEQUENCE</scope>
    <source>
        <strain evidence="2">FERA 1164</strain>
        <strain evidence="3">FERA 635</strain>
    </source>
</reference>
<gene>
    <name evidence="2" type="ORF">AA0115_g3946</name>
    <name evidence="3" type="ORF">AA0119_g6746</name>
</gene>
<feature type="compositionally biased region" description="Low complexity" evidence="1">
    <location>
        <begin position="57"/>
        <end position="66"/>
    </location>
</feature>
<feature type="region of interest" description="Disordered" evidence="1">
    <location>
        <begin position="40"/>
        <end position="138"/>
    </location>
</feature>
<feature type="compositionally biased region" description="Basic and acidic residues" evidence="1">
    <location>
        <begin position="74"/>
        <end position="86"/>
    </location>
</feature>
<evidence type="ECO:0000313" key="2">
    <source>
        <dbReference type="EMBL" id="RYN31745.1"/>
    </source>
</evidence>
<comment type="caution">
    <text evidence="2">The sequence shown here is derived from an EMBL/GenBank/DDBJ whole genome shotgun (WGS) entry which is preliminary data.</text>
</comment>
<sequence>MSKDQSHWTDNTQKLVMQETEEAAMVHMWRTMGYGETPGLPNYERHPIPAVAEHTEPIAPAITLTTPTPPSSHEASDTSQEARSHDIASAASEEDACPPAAPNQSPSGVYQSSLSTNPLQHSGSPPTRSSGSPLQFVPRPTQDYEAMLQAMATGKFDIPIFGAAGAAFMNRPLPGTPIPKNRKRKCAETPHDTDGHEIESASKEPATKKKTVKLKSST</sequence>
<organism evidence="2 4">
    <name type="scientific">Alternaria tenuissima</name>
    <dbReference type="NCBI Taxonomy" id="119927"/>
    <lineage>
        <taxon>Eukaryota</taxon>
        <taxon>Fungi</taxon>
        <taxon>Dikarya</taxon>
        <taxon>Ascomycota</taxon>
        <taxon>Pezizomycotina</taxon>
        <taxon>Dothideomycetes</taxon>
        <taxon>Pleosporomycetidae</taxon>
        <taxon>Pleosporales</taxon>
        <taxon>Pleosporineae</taxon>
        <taxon>Pleosporaceae</taxon>
        <taxon>Alternaria</taxon>
        <taxon>Alternaria sect. Alternaria</taxon>
        <taxon>Alternaria alternata complex</taxon>
    </lineage>
</organism>
<feature type="compositionally biased region" description="Basic and acidic residues" evidence="1">
    <location>
        <begin position="186"/>
        <end position="207"/>
    </location>
</feature>